<dbReference type="InterPro" id="IPR050256">
    <property type="entry name" value="Glycosyltransferase_2"/>
</dbReference>
<reference evidence="4" key="1">
    <citation type="submission" date="2022-04" db="EMBL/GenBank/DDBJ databases">
        <title>Genomic comparison of 19 strains of Xanthomonas nasturtii, a newly emerging watercress pathogen.</title>
        <authorList>
            <person name="Harrison J."/>
            <person name="Greer S."/>
            <person name="Hussain R."/>
            <person name="Lascelles D."/>
            <person name="Roberts M."/>
            <person name="Carter B."/>
            <person name="Bryning A."/>
            <person name="Carroll S."/>
            <person name="Aspin A."/>
            <person name="Cruz L."/>
            <person name="Cruz J."/>
            <person name="Grant M."/>
            <person name="Vicente J."/>
            <person name="Studholme D.J."/>
        </authorList>
    </citation>
    <scope>NUCLEOTIDE SEQUENCE</scope>
    <source>
        <strain evidence="4">10016B</strain>
    </source>
</reference>
<dbReference type="InterPro" id="IPR001173">
    <property type="entry name" value="Glyco_trans_2-like"/>
</dbReference>
<keyword evidence="1" id="KW-0812">Transmembrane</keyword>
<sequence length="396" mass="42951">MSEIAEEAAVDEAFELTVLMPCLNEANSVALCVHKALGFLATFGVKGEVLVADNGSTDGSQALAESAGGRVVSVARRGYGAALRSGIAHARGRYVIMGDADDSYDFSALMGMLQALRNGSDLVMGNRFQGGIESQAMPFLHRYLGNPVLSFLGRLFYRSDIGDFHCGIRGFRADAIRDLRLNSDGMEFASEMVVKSALYRLRISEVPVNLYKDKRGRAPHLRTWRDGWRHLKFLLLHSPRWLFLLPGALLTMTGSAAMFTIGAHAWFVGGLGLDIHTLSYSGAAITLGVQMLLFALLTRYVGAQRGWLPENGFTQWFATHFSLEVGLLLAGAAFVTGLGLSGYALATWAAHDFGELDPRAMMRLVIPSVTLLAVGGEFGLSAFVIEAIRQPPRTEA</sequence>
<dbReference type="InterPro" id="IPR029044">
    <property type="entry name" value="Nucleotide-diphossugar_trans"/>
</dbReference>
<evidence type="ECO:0000259" key="2">
    <source>
        <dbReference type="Pfam" id="PF00535"/>
    </source>
</evidence>
<dbReference type="Pfam" id="PF00535">
    <property type="entry name" value="Glycos_transf_2"/>
    <property type="match status" value="1"/>
</dbReference>
<feature type="transmembrane region" description="Helical" evidence="1">
    <location>
        <begin position="241"/>
        <end position="267"/>
    </location>
</feature>
<dbReference type="RefSeq" id="WP_249048338.1">
    <property type="nucleotide sequence ID" value="NZ_JAMBEC010000032.1"/>
</dbReference>
<gene>
    <name evidence="4" type="ORF">M3O51_17610</name>
</gene>
<name>A0ABT0LUQ5_9XANT</name>
<keyword evidence="1" id="KW-1133">Transmembrane helix</keyword>
<dbReference type="Proteomes" id="UP001167357">
    <property type="component" value="Unassembled WGS sequence"/>
</dbReference>
<dbReference type="PANTHER" id="PTHR48090:SF7">
    <property type="entry name" value="RFBJ PROTEIN"/>
    <property type="match status" value="1"/>
</dbReference>
<comment type="caution">
    <text evidence="4">The sequence shown here is derived from an EMBL/GenBank/DDBJ whole genome shotgun (WGS) entry which is preliminary data.</text>
</comment>
<protein>
    <submittedName>
        <fullName evidence="4">Glycosyltransferase family 2 protein</fullName>
    </submittedName>
</protein>
<feature type="transmembrane region" description="Helical" evidence="1">
    <location>
        <begin position="279"/>
        <end position="301"/>
    </location>
</feature>
<dbReference type="CDD" id="cd04179">
    <property type="entry name" value="DPM_DPG-synthase_like"/>
    <property type="match status" value="1"/>
</dbReference>
<feature type="domain" description="Low-salt glycan biosynthesis hexosyltransferase Agl6 C-terminal transmembrane region" evidence="3">
    <location>
        <begin position="296"/>
        <end position="388"/>
    </location>
</feature>
<feature type="domain" description="Glycosyltransferase 2-like" evidence="2">
    <location>
        <begin position="17"/>
        <end position="179"/>
    </location>
</feature>
<evidence type="ECO:0000256" key="1">
    <source>
        <dbReference type="SAM" id="Phobius"/>
    </source>
</evidence>
<evidence type="ECO:0000313" key="4">
    <source>
        <dbReference type="EMBL" id="MCL1553070.1"/>
    </source>
</evidence>
<proteinExistence type="predicted"/>
<accession>A0ABT0LUQ5</accession>
<organism evidence="4 5">
    <name type="scientific">Xanthomonas nasturtii</name>
    <dbReference type="NCBI Taxonomy" id="1843581"/>
    <lineage>
        <taxon>Bacteria</taxon>
        <taxon>Pseudomonadati</taxon>
        <taxon>Pseudomonadota</taxon>
        <taxon>Gammaproteobacteria</taxon>
        <taxon>Lysobacterales</taxon>
        <taxon>Lysobacteraceae</taxon>
        <taxon>Xanthomonas</taxon>
    </lineage>
</organism>
<dbReference type="EMBL" id="JAMBED010000054">
    <property type="protein sequence ID" value="MCL1553070.1"/>
    <property type="molecule type" value="Genomic_DNA"/>
</dbReference>
<dbReference type="InterPro" id="IPR058718">
    <property type="entry name" value="Agl6_TM_C"/>
</dbReference>
<dbReference type="PANTHER" id="PTHR48090">
    <property type="entry name" value="UNDECAPRENYL-PHOSPHATE 4-DEOXY-4-FORMAMIDO-L-ARABINOSE TRANSFERASE-RELATED"/>
    <property type="match status" value="1"/>
</dbReference>
<feature type="transmembrane region" description="Helical" evidence="1">
    <location>
        <begin position="321"/>
        <end position="344"/>
    </location>
</feature>
<evidence type="ECO:0000313" key="5">
    <source>
        <dbReference type="Proteomes" id="UP001167357"/>
    </source>
</evidence>
<dbReference type="SUPFAM" id="SSF53448">
    <property type="entry name" value="Nucleotide-diphospho-sugar transferases"/>
    <property type="match status" value="1"/>
</dbReference>
<evidence type="ECO:0000259" key="3">
    <source>
        <dbReference type="Pfam" id="PF26629"/>
    </source>
</evidence>
<feature type="transmembrane region" description="Helical" evidence="1">
    <location>
        <begin position="364"/>
        <end position="385"/>
    </location>
</feature>
<dbReference type="Gene3D" id="3.90.550.10">
    <property type="entry name" value="Spore Coat Polysaccharide Biosynthesis Protein SpsA, Chain A"/>
    <property type="match status" value="1"/>
</dbReference>
<dbReference type="Pfam" id="PF26629">
    <property type="entry name" value="GT2_TM_C"/>
    <property type="match status" value="1"/>
</dbReference>
<keyword evidence="5" id="KW-1185">Reference proteome</keyword>
<keyword evidence="1" id="KW-0472">Membrane</keyword>